<keyword evidence="7" id="KW-1185">Reference proteome</keyword>
<dbReference type="SUPFAM" id="SSF51206">
    <property type="entry name" value="cAMP-binding domain-like"/>
    <property type="match status" value="1"/>
</dbReference>
<dbReference type="Proteomes" id="UP001162880">
    <property type="component" value="Unassembled WGS sequence"/>
</dbReference>
<evidence type="ECO:0000256" key="2">
    <source>
        <dbReference type="ARBA" id="ARBA00023125"/>
    </source>
</evidence>
<gene>
    <name evidence="6" type="ORF">MTR64_01270</name>
</gene>
<evidence type="ECO:0000256" key="1">
    <source>
        <dbReference type="ARBA" id="ARBA00023015"/>
    </source>
</evidence>
<comment type="caution">
    <text evidence="6">The sequence shown here is derived from an EMBL/GenBank/DDBJ whole genome shotgun (WGS) entry which is preliminary data.</text>
</comment>
<name>A0ABT0AWP5_9SPHN</name>
<feature type="domain" description="HTH crp-type" evidence="5">
    <location>
        <begin position="144"/>
        <end position="210"/>
    </location>
</feature>
<dbReference type="InterPro" id="IPR000595">
    <property type="entry name" value="cNMP-bd_dom"/>
</dbReference>
<reference evidence="6" key="1">
    <citation type="submission" date="2022-03" db="EMBL/GenBank/DDBJ databases">
        <title>Identification of a novel bacterium isolated from mangrove sediments.</title>
        <authorList>
            <person name="Pan X."/>
        </authorList>
    </citation>
    <scope>NUCLEOTIDE SEQUENCE</scope>
    <source>
        <strain evidence="6">B2580</strain>
    </source>
</reference>
<dbReference type="CDD" id="cd00038">
    <property type="entry name" value="CAP_ED"/>
    <property type="match status" value="1"/>
</dbReference>
<evidence type="ECO:0000256" key="3">
    <source>
        <dbReference type="ARBA" id="ARBA00023163"/>
    </source>
</evidence>
<dbReference type="PANTHER" id="PTHR24567:SF74">
    <property type="entry name" value="HTH-TYPE TRANSCRIPTIONAL REGULATOR ARCR"/>
    <property type="match status" value="1"/>
</dbReference>
<protein>
    <submittedName>
        <fullName evidence="6">Crp/Fnr family transcriptional regulator</fullName>
    </submittedName>
</protein>
<evidence type="ECO:0000313" key="7">
    <source>
        <dbReference type="Proteomes" id="UP001162880"/>
    </source>
</evidence>
<dbReference type="EMBL" id="JALHLE010000002">
    <property type="protein sequence ID" value="MCJ2177185.1"/>
    <property type="molecule type" value="Genomic_DNA"/>
</dbReference>
<sequence length="217" mass="22800">MLDAERLAVMQSVFSCSDDAAAALGAAVRELSVPAKGVVARQGDLAHHCWLVVDGVAQAQINGPDGQLILLASYGPGELFGSYPGPAALRTDFVAMGALTLFSIKTTVLADLARSNADVGHGLSVLLARQLDTLLDRMAARTTLSATGRVYAELLRLAGDSNRIEPPPVLSALALTVHTTRETASRAIANLVRRGIVRRTDAVLEITAPRLLAELIA</sequence>
<accession>A0ABT0AWP5</accession>
<dbReference type="InterPro" id="IPR014710">
    <property type="entry name" value="RmlC-like_jellyroll"/>
</dbReference>
<dbReference type="InterPro" id="IPR018490">
    <property type="entry name" value="cNMP-bd_dom_sf"/>
</dbReference>
<keyword evidence="1" id="KW-0805">Transcription regulation</keyword>
<dbReference type="PANTHER" id="PTHR24567">
    <property type="entry name" value="CRP FAMILY TRANSCRIPTIONAL REGULATORY PROTEIN"/>
    <property type="match status" value="1"/>
</dbReference>
<dbReference type="SUPFAM" id="SSF46785">
    <property type="entry name" value="Winged helix' DNA-binding domain"/>
    <property type="match status" value="1"/>
</dbReference>
<dbReference type="InterPro" id="IPR050397">
    <property type="entry name" value="Env_Response_Regulators"/>
</dbReference>
<dbReference type="InterPro" id="IPR012318">
    <property type="entry name" value="HTH_CRP"/>
</dbReference>
<evidence type="ECO:0000259" key="4">
    <source>
        <dbReference type="PROSITE" id="PS50042"/>
    </source>
</evidence>
<keyword evidence="3" id="KW-0804">Transcription</keyword>
<dbReference type="RefSeq" id="WP_243989969.1">
    <property type="nucleotide sequence ID" value="NZ_JALHLE010000002.1"/>
</dbReference>
<dbReference type="Pfam" id="PF00027">
    <property type="entry name" value="cNMP_binding"/>
    <property type="match status" value="1"/>
</dbReference>
<dbReference type="PROSITE" id="PS50042">
    <property type="entry name" value="CNMP_BINDING_3"/>
    <property type="match status" value="1"/>
</dbReference>
<organism evidence="6 7">
    <name type="scientific">Novosphingobium album</name>
    <name type="common">ex Hu et al. 2023</name>
    <dbReference type="NCBI Taxonomy" id="2930093"/>
    <lineage>
        <taxon>Bacteria</taxon>
        <taxon>Pseudomonadati</taxon>
        <taxon>Pseudomonadota</taxon>
        <taxon>Alphaproteobacteria</taxon>
        <taxon>Sphingomonadales</taxon>
        <taxon>Sphingomonadaceae</taxon>
        <taxon>Novosphingobium</taxon>
    </lineage>
</organism>
<dbReference type="Pfam" id="PF13545">
    <property type="entry name" value="HTH_Crp_2"/>
    <property type="match status" value="1"/>
</dbReference>
<dbReference type="PROSITE" id="PS51063">
    <property type="entry name" value="HTH_CRP_2"/>
    <property type="match status" value="1"/>
</dbReference>
<evidence type="ECO:0000259" key="5">
    <source>
        <dbReference type="PROSITE" id="PS51063"/>
    </source>
</evidence>
<keyword evidence="2" id="KW-0238">DNA-binding</keyword>
<proteinExistence type="predicted"/>
<dbReference type="Gene3D" id="2.60.120.10">
    <property type="entry name" value="Jelly Rolls"/>
    <property type="match status" value="1"/>
</dbReference>
<feature type="domain" description="Cyclic nucleotide-binding" evidence="4">
    <location>
        <begin position="27"/>
        <end position="81"/>
    </location>
</feature>
<dbReference type="InterPro" id="IPR036390">
    <property type="entry name" value="WH_DNA-bd_sf"/>
</dbReference>
<evidence type="ECO:0000313" key="6">
    <source>
        <dbReference type="EMBL" id="MCJ2177185.1"/>
    </source>
</evidence>